<keyword evidence="4" id="KW-0233">DNA recombination</keyword>
<accession>A0A553SQW0</accession>
<dbReference type="PANTHER" id="PTHR30461">
    <property type="entry name" value="DNA-INVERTASE FROM LAMBDOID PROPHAGE"/>
    <property type="match status" value="1"/>
</dbReference>
<dbReference type="Pfam" id="PF18010">
    <property type="entry name" value="HTH_49"/>
    <property type="match status" value="1"/>
</dbReference>
<comment type="similarity">
    <text evidence="1">Belongs to the site-specific recombinase resolvase family.</text>
</comment>
<name>A0A553SQW0_NIACI</name>
<dbReference type="GO" id="GO:0000150">
    <property type="term" value="F:DNA strand exchange activity"/>
    <property type="evidence" value="ECO:0007669"/>
    <property type="project" value="InterPro"/>
</dbReference>
<proteinExistence type="inferred from homology"/>
<evidence type="ECO:0000256" key="2">
    <source>
        <dbReference type="ARBA" id="ARBA00022908"/>
    </source>
</evidence>
<dbReference type="Proteomes" id="UP000319837">
    <property type="component" value="Plasmid unnamed1"/>
</dbReference>
<feature type="active site" description="O-(5'-phospho-DNA)-serine intermediate" evidence="5 6">
    <location>
        <position position="9"/>
    </location>
</feature>
<evidence type="ECO:0000256" key="6">
    <source>
        <dbReference type="PROSITE-ProRule" id="PRU10137"/>
    </source>
</evidence>
<sequence>MIYGYARVSTYGQAKDGNSLKDQINILKSYNCHEIIEESFTGKTMDRPAFNELLKKLKSGDTLIVTKLDRFARTLIEGEKIVSELIEKGVKVIIDNMGMILDNTSSSKLMRQIFFAFAEYERNMIVERTQSGKAIARQREDFREGRPKKFNRKQIQHALDLLKTNSYKQVEEITGISKSTLIRAKKRTDLKE</sequence>
<comment type="caution">
    <text evidence="8">The sequence shown here is derived from an EMBL/GenBank/DDBJ whole genome shotgun (WGS) entry which is preliminary data.</text>
</comment>
<dbReference type="InterPro" id="IPR040652">
    <property type="entry name" value="Cry35Ab1_HTH"/>
</dbReference>
<dbReference type="CDD" id="cd03768">
    <property type="entry name" value="SR_ResInv"/>
    <property type="match status" value="1"/>
</dbReference>
<dbReference type="InterPro" id="IPR006119">
    <property type="entry name" value="Resolv_N"/>
</dbReference>
<dbReference type="Pfam" id="PF00239">
    <property type="entry name" value="Resolvase"/>
    <property type="match status" value="1"/>
</dbReference>
<evidence type="ECO:0000256" key="3">
    <source>
        <dbReference type="ARBA" id="ARBA00023125"/>
    </source>
</evidence>
<feature type="domain" description="Resolvase/invertase-type recombinase catalytic" evidence="7">
    <location>
        <begin position="1"/>
        <end position="140"/>
    </location>
</feature>
<dbReference type="SMART" id="SM00857">
    <property type="entry name" value="Resolvase"/>
    <property type="match status" value="1"/>
</dbReference>
<dbReference type="PROSITE" id="PS51736">
    <property type="entry name" value="RECOMBINASES_3"/>
    <property type="match status" value="1"/>
</dbReference>
<dbReference type="InterPro" id="IPR036162">
    <property type="entry name" value="Resolvase-like_N_sf"/>
</dbReference>
<dbReference type="PANTHER" id="PTHR30461:SF2">
    <property type="entry name" value="SERINE RECOMBINASE PINE-RELATED"/>
    <property type="match status" value="1"/>
</dbReference>
<dbReference type="InterPro" id="IPR006118">
    <property type="entry name" value="Recombinase_CS"/>
</dbReference>
<evidence type="ECO:0000256" key="5">
    <source>
        <dbReference type="PIRSR" id="PIRSR606118-50"/>
    </source>
</evidence>
<keyword evidence="8" id="KW-0614">Plasmid</keyword>
<evidence type="ECO:0000259" key="7">
    <source>
        <dbReference type="PROSITE" id="PS51736"/>
    </source>
</evidence>
<geneLocation type="plasmid" evidence="8">
    <name>unnamed1</name>
</geneLocation>
<organism evidence="8">
    <name type="scientific">Niallia circulans</name>
    <name type="common">Bacillus circulans</name>
    <dbReference type="NCBI Taxonomy" id="1397"/>
    <lineage>
        <taxon>Bacteria</taxon>
        <taxon>Bacillati</taxon>
        <taxon>Bacillota</taxon>
        <taxon>Bacilli</taxon>
        <taxon>Bacillales</taxon>
        <taxon>Bacillaceae</taxon>
        <taxon>Niallia</taxon>
    </lineage>
</organism>
<dbReference type="Gene3D" id="3.40.50.1390">
    <property type="entry name" value="Resolvase, N-terminal catalytic domain"/>
    <property type="match status" value="1"/>
</dbReference>
<reference evidence="8" key="1">
    <citation type="submission" date="2018-10" db="EMBL/GenBank/DDBJ databases">
        <title>FDA dAtabase for Regulatory Grade micrObial Sequences (FDA-ARGOS): Supporting development and validation of Infectious Disease Dx tests.</title>
        <authorList>
            <person name="Minogue T."/>
            <person name="Wolcott M."/>
            <person name="Wasieloski L."/>
            <person name="Aguilar W."/>
            <person name="Moore D."/>
            <person name="Tallon L.J."/>
            <person name="Sadzewicz L."/>
            <person name="Sengamalay N."/>
            <person name="Ott S."/>
            <person name="Godinez A."/>
            <person name="Nagaraj S."/>
            <person name="Vavikolanu K."/>
            <person name="Vyas G."/>
            <person name="Nadendla S."/>
            <person name="Aluvathingal J."/>
            <person name="Sichtig H."/>
        </authorList>
    </citation>
    <scope>NUCLEOTIDE SEQUENCE</scope>
    <source>
        <strain evidence="8">FDAARGOS_343</strain>
        <plasmid evidence="8">unnamed1</plasmid>
    </source>
</reference>
<evidence type="ECO:0000256" key="1">
    <source>
        <dbReference type="ARBA" id="ARBA00009913"/>
    </source>
</evidence>
<keyword evidence="3" id="KW-0238">DNA-binding</keyword>
<dbReference type="GO" id="GO:0015074">
    <property type="term" value="P:DNA integration"/>
    <property type="evidence" value="ECO:0007669"/>
    <property type="project" value="UniProtKB-KW"/>
</dbReference>
<dbReference type="GO" id="GO:0003677">
    <property type="term" value="F:DNA binding"/>
    <property type="evidence" value="ECO:0007669"/>
    <property type="project" value="UniProtKB-KW"/>
</dbReference>
<dbReference type="Gene3D" id="1.10.10.60">
    <property type="entry name" value="Homeodomain-like"/>
    <property type="match status" value="1"/>
</dbReference>
<dbReference type="SUPFAM" id="SSF53041">
    <property type="entry name" value="Resolvase-like"/>
    <property type="match status" value="1"/>
</dbReference>
<dbReference type="RefSeq" id="WP_185762694.1">
    <property type="nucleotide sequence ID" value="NZ_CM017505.1"/>
</dbReference>
<dbReference type="EMBL" id="RIBP01000002">
    <property type="protein sequence ID" value="TRZ39383.1"/>
    <property type="molecule type" value="Genomic_DNA"/>
</dbReference>
<dbReference type="PROSITE" id="PS00397">
    <property type="entry name" value="RECOMBINASES_1"/>
    <property type="match status" value="1"/>
</dbReference>
<protein>
    <submittedName>
        <fullName evidence="8">Recombinase family protein</fullName>
    </submittedName>
</protein>
<keyword evidence="2" id="KW-0229">DNA integration</keyword>
<dbReference type="InterPro" id="IPR009057">
    <property type="entry name" value="Homeodomain-like_sf"/>
</dbReference>
<gene>
    <name evidence="8" type="ORF">CEQ21_07420</name>
</gene>
<evidence type="ECO:0000313" key="8">
    <source>
        <dbReference type="EMBL" id="TRZ39383.1"/>
    </source>
</evidence>
<dbReference type="InterPro" id="IPR050639">
    <property type="entry name" value="SSR_resolvase"/>
</dbReference>
<evidence type="ECO:0000256" key="4">
    <source>
        <dbReference type="ARBA" id="ARBA00023172"/>
    </source>
</evidence>
<dbReference type="AlphaFoldDB" id="A0A553SQW0"/>
<dbReference type="SUPFAM" id="SSF46689">
    <property type="entry name" value="Homeodomain-like"/>
    <property type="match status" value="1"/>
</dbReference>